<feature type="binding site" evidence="12">
    <location>
        <position position="118"/>
    </location>
    <ligand>
        <name>substrate</name>
    </ligand>
</feature>
<comment type="pathway">
    <text evidence="12 14">Purine metabolism; AMP biosynthesis via de novo pathway; AMP from IMP: step 1/2.</text>
</comment>
<keyword evidence="10" id="KW-0496">Mitochondrion</keyword>
<dbReference type="GO" id="GO:0000287">
    <property type="term" value="F:magnesium ion binding"/>
    <property type="evidence" value="ECO:0007669"/>
    <property type="project" value="UniProtKB-UniRule"/>
</dbReference>
<comment type="catalytic activity">
    <reaction evidence="12 14">
        <text>IMP + L-aspartate + GTP = N(6)-(1,2-dicarboxyethyl)-AMP + GDP + phosphate + 2 H(+)</text>
        <dbReference type="Rhea" id="RHEA:15753"/>
        <dbReference type="ChEBI" id="CHEBI:15378"/>
        <dbReference type="ChEBI" id="CHEBI:29991"/>
        <dbReference type="ChEBI" id="CHEBI:37565"/>
        <dbReference type="ChEBI" id="CHEBI:43474"/>
        <dbReference type="ChEBI" id="CHEBI:57567"/>
        <dbReference type="ChEBI" id="CHEBI:58053"/>
        <dbReference type="ChEBI" id="CHEBI:58189"/>
        <dbReference type="EC" id="6.3.4.4"/>
    </reaction>
</comment>
<evidence type="ECO:0000256" key="6">
    <source>
        <dbReference type="ARBA" id="ARBA00022723"/>
    </source>
</evidence>
<dbReference type="UniPathway" id="UPA00075">
    <property type="reaction ID" value="UER00335"/>
</dbReference>
<dbReference type="KEGG" id="pgut:117671936"/>
<dbReference type="RefSeq" id="XP_034284119.2">
    <property type="nucleotide sequence ID" value="XM_034428228.2"/>
</dbReference>
<evidence type="ECO:0000313" key="16">
    <source>
        <dbReference type="RefSeq" id="XP_034284119.2"/>
    </source>
</evidence>
<dbReference type="Gene3D" id="1.10.300.10">
    <property type="entry name" value="Adenylosuccinate Synthetase, subunit A, domain 2"/>
    <property type="match status" value="1"/>
</dbReference>
<dbReference type="PROSITE" id="PS01266">
    <property type="entry name" value="ADENYLOSUCCIN_SYN_1"/>
    <property type="match status" value="1"/>
</dbReference>
<keyword evidence="5 12" id="KW-0436">Ligase</keyword>
<dbReference type="InterPro" id="IPR001114">
    <property type="entry name" value="Adenylosuccinate_synthetase"/>
</dbReference>
<name>A0A6P9CMK7_PANGU</name>
<evidence type="ECO:0000256" key="7">
    <source>
        <dbReference type="ARBA" id="ARBA00022741"/>
    </source>
</evidence>
<feature type="active site" description="Proton donor" evidence="12">
    <location>
        <position position="146"/>
    </location>
</feature>
<comment type="subunit">
    <text evidence="3 12">Homodimer.</text>
</comment>
<evidence type="ECO:0000256" key="3">
    <source>
        <dbReference type="ARBA" id="ARBA00011738"/>
    </source>
</evidence>
<evidence type="ECO:0000256" key="8">
    <source>
        <dbReference type="ARBA" id="ARBA00022755"/>
    </source>
</evidence>
<keyword evidence="9 12" id="KW-0460">Magnesium</keyword>
<dbReference type="HAMAP" id="MF_00011">
    <property type="entry name" value="Adenylosucc_synth"/>
    <property type="match status" value="1"/>
</dbReference>
<dbReference type="CDD" id="cd03108">
    <property type="entry name" value="AdSS"/>
    <property type="match status" value="1"/>
</dbReference>
<dbReference type="SMART" id="SM00788">
    <property type="entry name" value="Adenylsucc_synt"/>
    <property type="match status" value="1"/>
</dbReference>
<keyword evidence="8 12" id="KW-0658">Purine biosynthesis</keyword>
<feature type="active site" evidence="13">
    <location>
        <position position="251"/>
    </location>
</feature>
<dbReference type="Pfam" id="PF00709">
    <property type="entry name" value="Adenylsucc_synt"/>
    <property type="match status" value="1"/>
</dbReference>
<comment type="subcellular location">
    <subcellularLocation>
        <location evidence="12">Cytoplasm</location>
    </subcellularLocation>
    <subcellularLocation>
        <location evidence="2">Mitochondrion</location>
    </subcellularLocation>
</comment>
<feature type="active site" description="Proton acceptor" evidence="12">
    <location>
        <position position="118"/>
    </location>
</feature>
<dbReference type="GO" id="GO:0046040">
    <property type="term" value="P:IMP metabolic process"/>
    <property type="evidence" value="ECO:0007669"/>
    <property type="project" value="TreeGrafter"/>
</dbReference>
<keyword evidence="4 12" id="KW-0963">Cytoplasm</keyword>
<dbReference type="InParanoid" id="A0A6P9CMK7"/>
<evidence type="ECO:0000256" key="4">
    <source>
        <dbReference type="ARBA" id="ARBA00022490"/>
    </source>
</evidence>
<comment type="function">
    <text evidence="1">Plays an important role in the de novo pathway and in the salvage pathway of purine nucleotide biosynthesis. Catalyzes the first committed step in the biosynthesis of AMP from IMP.</text>
</comment>
<feature type="binding site" evidence="12">
    <location>
        <begin position="117"/>
        <end position="123"/>
    </location>
    <ligand>
        <name>GTP</name>
        <dbReference type="ChEBI" id="CHEBI:37565"/>
    </ligand>
</feature>
<dbReference type="GO" id="GO:0044208">
    <property type="term" value="P:'de novo' AMP biosynthetic process"/>
    <property type="evidence" value="ECO:0007669"/>
    <property type="project" value="UniProtKB-UniRule"/>
</dbReference>
<dbReference type="GO" id="GO:0005739">
    <property type="term" value="C:mitochondrion"/>
    <property type="evidence" value="ECO:0007669"/>
    <property type="project" value="UniProtKB-SubCell"/>
</dbReference>
<organism evidence="15 16">
    <name type="scientific">Pantherophis guttatus</name>
    <name type="common">Corn snake</name>
    <name type="synonym">Elaphe guttata</name>
    <dbReference type="NCBI Taxonomy" id="94885"/>
    <lineage>
        <taxon>Eukaryota</taxon>
        <taxon>Metazoa</taxon>
        <taxon>Chordata</taxon>
        <taxon>Craniata</taxon>
        <taxon>Vertebrata</taxon>
        <taxon>Euteleostomi</taxon>
        <taxon>Lepidosauria</taxon>
        <taxon>Squamata</taxon>
        <taxon>Bifurcata</taxon>
        <taxon>Unidentata</taxon>
        <taxon>Episquamata</taxon>
        <taxon>Toxicofera</taxon>
        <taxon>Serpentes</taxon>
        <taxon>Colubroidea</taxon>
        <taxon>Colubridae</taxon>
        <taxon>Colubrinae</taxon>
        <taxon>Pantherophis</taxon>
    </lineage>
</organism>
<evidence type="ECO:0000256" key="9">
    <source>
        <dbReference type="ARBA" id="ARBA00022842"/>
    </source>
</evidence>
<feature type="binding site" evidence="12">
    <location>
        <begin position="440"/>
        <end position="442"/>
    </location>
    <ligand>
        <name>GTP</name>
        <dbReference type="ChEBI" id="CHEBI:37565"/>
    </ligand>
</feature>
<feature type="binding site" evidence="12">
    <location>
        <position position="412"/>
    </location>
    <ligand>
        <name>IMP</name>
        <dbReference type="ChEBI" id="CHEBI:58053"/>
    </ligand>
</feature>
<feature type="binding site" evidence="12">
    <location>
        <begin position="118"/>
        <end position="121"/>
    </location>
    <ligand>
        <name>IMP</name>
        <dbReference type="ChEBI" id="CHEBI:58053"/>
    </ligand>
</feature>
<gene>
    <name evidence="12 16" type="primary">ADSS2</name>
    <name evidence="12" type="synonym">ADSS</name>
</gene>
<sequence>MGMKRHPFHVMQMRRRVSSSRVQEGYRRMTNRRRAAQLSDAATVCLLYEKAGKKAPSPAAPFPPFLLACVLQTRREQSPAGAMSESGAAAAATIPNGGSAARHPGNLVTVVLGAQWGDEGKGKVVDLLAQDADIVCRCQGGNNAGHTVVVDSVEYDFHLLPSGIINPKVTAFIGNGVVIHLPGLFEEAEKNVKKGKGLEGWEKRLIISDRAHIVFDFHQAADGIQEQQRQEQAGKNLGTTKKGIGPVYSSKAARSGLRMCDLVSDFKEFSERFKVLANQYKSVYPTLEIDIEGELKRLKSYRERIKPMVKDGVYFMHEALHGSPKKILVEGANATLLDIDFGTYPFVTSSNCTVGGVCTGLGMPPQNVGEVYGVVKAYTTRVGIGAFPTEQNNEIGELLQTRGKEFGVTTGRKRRCGWLDLVLLRYAHMINGFTALALTKLDILDVFPEIKIGIAYRSDNKIIPHFPANQEVLNKVEVQYETLPGWKKDISNARTFDELPVNAQNFVRFIEMELGVPVKWIGVGRSRESMIQLF</sequence>
<dbReference type="PANTHER" id="PTHR11846">
    <property type="entry name" value="ADENYLOSUCCINATE SYNTHETASE"/>
    <property type="match status" value="1"/>
</dbReference>
<dbReference type="InterPro" id="IPR027417">
    <property type="entry name" value="P-loop_NTPase"/>
</dbReference>
<evidence type="ECO:0000256" key="11">
    <source>
        <dbReference type="ARBA" id="ARBA00023134"/>
    </source>
</evidence>
<dbReference type="GeneID" id="117671936"/>
<dbReference type="SUPFAM" id="SSF52540">
    <property type="entry name" value="P-loop containing nucleoside triphosphate hydrolases"/>
    <property type="match status" value="1"/>
</dbReference>
<evidence type="ECO:0000256" key="14">
    <source>
        <dbReference type="RuleBase" id="RU000520"/>
    </source>
</evidence>
<evidence type="ECO:0000256" key="1">
    <source>
        <dbReference type="ARBA" id="ARBA00003779"/>
    </source>
</evidence>
<dbReference type="PANTHER" id="PTHR11846:SF13">
    <property type="entry name" value="ADENYLOSUCCINATE SYNTHETASE ISOZYME 2"/>
    <property type="match status" value="1"/>
</dbReference>
<comment type="function">
    <text evidence="14">Plays an important role in the de novo pathway of purine nucleotide biosynthesis.</text>
</comment>
<reference evidence="16" key="1">
    <citation type="submission" date="2025-08" db="UniProtKB">
        <authorList>
            <consortium name="RefSeq"/>
        </authorList>
    </citation>
    <scope>IDENTIFICATION</scope>
    <source>
        <tissue evidence="16">Blood</tissue>
    </source>
</reference>
<evidence type="ECO:0000256" key="10">
    <source>
        <dbReference type="ARBA" id="ARBA00023128"/>
    </source>
</evidence>
<dbReference type="GO" id="GO:0004019">
    <property type="term" value="F:adenylosuccinate synthase activity"/>
    <property type="evidence" value="ECO:0007669"/>
    <property type="project" value="UniProtKB-UniRule"/>
</dbReference>
<feature type="binding site" evidence="12">
    <location>
        <position position="254"/>
    </location>
    <ligand>
        <name>IMP</name>
        <dbReference type="ChEBI" id="CHEBI:58053"/>
        <note>ligand shared between dimeric partners</note>
    </ligand>
</feature>
<comment type="cofactor">
    <cofactor evidence="12">
        <name>Mg(2+)</name>
        <dbReference type="ChEBI" id="CHEBI:18420"/>
    </cofactor>
    <text evidence="12">Binds 1 Mg(2+) ion per subunit.</text>
</comment>
<dbReference type="NCBIfam" id="TIGR00184">
    <property type="entry name" value="purA"/>
    <property type="match status" value="1"/>
</dbReference>
<evidence type="ECO:0000256" key="2">
    <source>
        <dbReference type="ARBA" id="ARBA00004173"/>
    </source>
</evidence>
<accession>A0A6P9CMK7</accession>
<feature type="binding site" evidence="12">
    <location>
        <begin position="408"/>
        <end position="414"/>
    </location>
    <ligand>
        <name>substrate</name>
    </ligand>
</feature>
<feature type="binding site" evidence="12">
    <location>
        <position position="348"/>
    </location>
    <ligand>
        <name>IMP</name>
        <dbReference type="ChEBI" id="CHEBI:58053"/>
    </ligand>
</feature>
<dbReference type="InterPro" id="IPR042109">
    <property type="entry name" value="Adenylosuccinate_synth_dom1"/>
</dbReference>
<dbReference type="PROSITE" id="PS00513">
    <property type="entry name" value="ADENYLOSUCCIN_SYN_2"/>
    <property type="match status" value="1"/>
</dbReference>
<dbReference type="GO" id="GO:0005525">
    <property type="term" value="F:GTP binding"/>
    <property type="evidence" value="ECO:0007669"/>
    <property type="project" value="UniProtKB-UniRule"/>
</dbReference>
<keyword evidence="7 12" id="KW-0547">Nucleotide-binding</keyword>
<keyword evidence="6 12" id="KW-0479">Metal-binding</keyword>
<feature type="binding site" evidence="12">
    <location>
        <position position="145"/>
    </location>
    <ligand>
        <name>Mg(2+)</name>
        <dbReference type="ChEBI" id="CHEBI:18420"/>
    </ligand>
</feature>
<evidence type="ECO:0000256" key="13">
    <source>
        <dbReference type="PROSITE-ProRule" id="PRU10134"/>
    </source>
</evidence>
<feature type="binding site" evidence="12">
    <location>
        <position position="240"/>
    </location>
    <ligand>
        <name>IMP</name>
        <dbReference type="ChEBI" id="CHEBI:58053"/>
    </ligand>
</feature>
<dbReference type="Gene3D" id="3.40.440.10">
    <property type="entry name" value="Adenylosuccinate Synthetase, subunit A, domain 1"/>
    <property type="match status" value="1"/>
</dbReference>
<protein>
    <recommendedName>
        <fullName evidence="12">Adenylosuccinate synthetase isozyme 2</fullName>
        <shortName evidence="12">AMPSase 2</shortName>
        <shortName evidence="12">AdSS 2</shortName>
        <ecNumber evidence="12">6.3.4.4</ecNumber>
    </recommendedName>
    <alternativeName>
        <fullName evidence="12">Adenylosuccinate synthetase, acidic isozyme</fullName>
    </alternativeName>
    <alternativeName>
        <fullName evidence="12">Adenylosuccinate synthetase, liver isozyme</fullName>
        <shortName evidence="12">L-type adenylosuccinate synthetase</shortName>
    </alternativeName>
    <alternativeName>
        <fullName evidence="12">IMP--aspartate ligase 2</fullName>
    </alternativeName>
</protein>
<feature type="binding site" evidence="12">
    <location>
        <begin position="143"/>
        <end position="146"/>
    </location>
    <ligand>
        <name>IMP</name>
        <dbReference type="ChEBI" id="CHEBI:58053"/>
    </ligand>
</feature>
<comment type="similarity">
    <text evidence="12 14">Belongs to the adenylosuccinate synthetase family.</text>
</comment>
<dbReference type="Gene3D" id="3.90.170.10">
    <property type="entry name" value="Adenylosuccinate Synthetase, subunit A, domain 3"/>
    <property type="match status" value="1"/>
</dbReference>
<dbReference type="Proteomes" id="UP001652622">
    <property type="component" value="Unplaced"/>
</dbReference>
<dbReference type="EC" id="6.3.4.4" evidence="12"/>
<dbReference type="InterPro" id="IPR042110">
    <property type="entry name" value="Adenylosuccinate_synth_dom2"/>
</dbReference>
<dbReference type="InterPro" id="IPR042111">
    <property type="entry name" value="Adenylosuccinate_synth_dom3"/>
</dbReference>
<keyword evidence="15" id="KW-1185">Reference proteome</keyword>
<proteinExistence type="inferred from homology"/>
<dbReference type="AlphaFoldDB" id="A0A6P9CMK7"/>
<evidence type="ECO:0000256" key="5">
    <source>
        <dbReference type="ARBA" id="ARBA00022598"/>
    </source>
</evidence>
<dbReference type="InterPro" id="IPR033128">
    <property type="entry name" value="Adenylosuccin_syn_Lys_AS"/>
</dbReference>
<feature type="binding site" evidence="12">
    <location>
        <position position="333"/>
    </location>
    <ligand>
        <name>IMP</name>
        <dbReference type="ChEBI" id="CHEBI:58053"/>
    </ligand>
</feature>
<dbReference type="HAMAP" id="MF_03127">
    <property type="entry name" value="Adenylosucc_synth_vert_acid"/>
    <property type="match status" value="1"/>
</dbReference>
<comment type="caution">
    <text evidence="12">Lacks conserved residue(s) required for the propagation of feature annotation.</text>
</comment>
<feature type="binding site" evidence="12">
    <location>
        <position position="414"/>
    </location>
    <ligand>
        <name>GTP</name>
        <dbReference type="ChEBI" id="CHEBI:37565"/>
    </ligand>
</feature>
<evidence type="ECO:0000256" key="12">
    <source>
        <dbReference type="HAMAP-Rule" id="MF_03127"/>
    </source>
</evidence>
<dbReference type="InterPro" id="IPR018220">
    <property type="entry name" value="Adenylosuccin_syn_GTP-bd"/>
</dbReference>
<dbReference type="NCBIfam" id="NF002223">
    <property type="entry name" value="PRK01117.1"/>
    <property type="match status" value="1"/>
</dbReference>
<keyword evidence="11 12" id="KW-0342">GTP-binding</keyword>
<dbReference type="FunCoup" id="A0A6P9CMK7">
    <property type="interactions" value="782"/>
</dbReference>
<dbReference type="InterPro" id="IPR027529">
    <property type="entry name" value="AdSS_2_vert"/>
</dbReference>
<feature type="binding site" evidence="12">
    <location>
        <position position="118"/>
    </location>
    <ligand>
        <name>Mg(2+)</name>
        <dbReference type="ChEBI" id="CHEBI:18420"/>
    </ligand>
</feature>
<feature type="binding site" evidence="12">
    <location>
        <begin position="145"/>
        <end position="147"/>
    </location>
    <ligand>
        <name>GTP</name>
        <dbReference type="ChEBI" id="CHEBI:37565"/>
    </ligand>
</feature>
<comment type="function">
    <text evidence="12">Plays an important role in the de novo pathway and in the salvage pathway of purine nucleotide biosynthesis. Catalyzes the first commited step in the biosynthesis of AMP from IMP.</text>
</comment>
<evidence type="ECO:0000313" key="15">
    <source>
        <dbReference type="Proteomes" id="UP001652622"/>
    </source>
</evidence>